<dbReference type="EMBL" id="GGYP01007217">
    <property type="protein sequence ID" value="MDE51988.1"/>
    <property type="molecule type" value="Transcribed_RNA"/>
</dbReference>
<comment type="similarity">
    <text evidence="2">Belongs to the synaptogyrin family.</text>
</comment>
<organism evidence="9">
    <name type="scientific">Aceria tosichella</name>
    <name type="common">wheat curl mite</name>
    <dbReference type="NCBI Taxonomy" id="561515"/>
    <lineage>
        <taxon>Eukaryota</taxon>
        <taxon>Metazoa</taxon>
        <taxon>Ecdysozoa</taxon>
        <taxon>Arthropoda</taxon>
        <taxon>Chelicerata</taxon>
        <taxon>Arachnida</taxon>
        <taxon>Acari</taxon>
        <taxon>Acariformes</taxon>
        <taxon>Trombidiformes</taxon>
        <taxon>Prostigmata</taxon>
        <taxon>Eupodina</taxon>
        <taxon>Eriophyoidea</taxon>
        <taxon>Eriophyidae</taxon>
        <taxon>Eriophyinae</taxon>
        <taxon>Aceriini</taxon>
        <taxon>Aceria</taxon>
    </lineage>
</organism>
<evidence type="ECO:0000313" key="9">
    <source>
        <dbReference type="EMBL" id="MDE51988.1"/>
    </source>
</evidence>
<evidence type="ECO:0000256" key="5">
    <source>
        <dbReference type="ARBA" id="ARBA00023136"/>
    </source>
</evidence>
<accession>A0A6G1SNL1</accession>
<evidence type="ECO:0000256" key="1">
    <source>
        <dbReference type="ARBA" id="ARBA00004141"/>
    </source>
</evidence>
<protein>
    <submittedName>
        <fullName evidence="9">Synaptogyrin-3</fullName>
    </submittedName>
</protein>
<name>A0A6G1SNL1_9ACAR</name>
<reference evidence="9" key="1">
    <citation type="submission" date="2018-10" db="EMBL/GenBank/DDBJ databases">
        <title>Transcriptome assembly of Aceria tosichella (Wheat curl mite) Type 2.</title>
        <authorList>
            <person name="Scully E.D."/>
            <person name="Geib S.M."/>
            <person name="Palmer N.A."/>
            <person name="Gupta A.K."/>
            <person name="Sarath G."/>
            <person name="Tatineni S."/>
        </authorList>
    </citation>
    <scope>NUCLEOTIDE SEQUENCE</scope>
    <source>
        <strain evidence="9">LincolnNE</strain>
    </source>
</reference>
<feature type="transmembrane region" description="Helical" evidence="7">
    <location>
        <begin position="147"/>
        <end position="167"/>
    </location>
</feature>
<sequence length="236" mass="25839">MNNPKAYDAGGASGTGYKSVFSDPLALATKPAVIFKFASSVLSLVVYSCVSSAWYDGRCLFNRYNGICRFGSLTLISFLVCVALLILELIFGHISSLKVRRRIAIGDVIVSGVNTLYYLLLFVFLAIAWLKSDYPPFGHSINCCRVAILLSFLAIFALAACTGLAYVRYQSGADVSQFMSEDQIIQEQAQYYDQSGNYQSAPQQVYDDGGGNYMMGATGGSTYMNYDMDINNMGQQ</sequence>
<keyword evidence="4 7" id="KW-1133">Transmembrane helix</keyword>
<keyword evidence="5 6" id="KW-0472">Membrane</keyword>
<dbReference type="InterPro" id="IPR008253">
    <property type="entry name" value="Marvel"/>
</dbReference>
<evidence type="ECO:0000256" key="6">
    <source>
        <dbReference type="PROSITE-ProRule" id="PRU00581"/>
    </source>
</evidence>
<dbReference type="GO" id="GO:0031594">
    <property type="term" value="C:neuromuscular junction"/>
    <property type="evidence" value="ECO:0007669"/>
    <property type="project" value="TreeGrafter"/>
</dbReference>
<feature type="transmembrane region" description="Helical" evidence="7">
    <location>
        <begin position="103"/>
        <end position="127"/>
    </location>
</feature>
<feature type="transmembrane region" description="Helical" evidence="7">
    <location>
        <begin position="70"/>
        <end position="91"/>
    </location>
</feature>
<keyword evidence="3 6" id="KW-0812">Transmembrane</keyword>
<feature type="transmembrane region" description="Helical" evidence="7">
    <location>
        <begin position="33"/>
        <end position="55"/>
    </location>
</feature>
<dbReference type="PANTHER" id="PTHR10838">
    <property type="entry name" value="SYNAPTOGYRIN"/>
    <property type="match status" value="1"/>
</dbReference>
<evidence type="ECO:0000259" key="8">
    <source>
        <dbReference type="PROSITE" id="PS51225"/>
    </source>
</evidence>
<dbReference type="GO" id="GO:0030672">
    <property type="term" value="C:synaptic vesicle membrane"/>
    <property type="evidence" value="ECO:0007669"/>
    <property type="project" value="TreeGrafter"/>
</dbReference>
<feature type="domain" description="MARVEL" evidence="8">
    <location>
        <begin position="27"/>
        <end position="170"/>
    </location>
</feature>
<proteinExistence type="inferred from homology"/>
<dbReference type="PROSITE" id="PS51225">
    <property type="entry name" value="MARVEL"/>
    <property type="match status" value="1"/>
</dbReference>
<evidence type="ECO:0000256" key="3">
    <source>
        <dbReference type="ARBA" id="ARBA00022692"/>
    </source>
</evidence>
<dbReference type="PANTHER" id="PTHR10838:SF20">
    <property type="entry name" value="SYNAPTOGYRIN"/>
    <property type="match status" value="1"/>
</dbReference>
<dbReference type="AlphaFoldDB" id="A0A6G1SNL1"/>
<dbReference type="InterPro" id="IPR016579">
    <property type="entry name" value="Synaptogyrin"/>
</dbReference>
<evidence type="ECO:0000256" key="4">
    <source>
        <dbReference type="ARBA" id="ARBA00022989"/>
    </source>
</evidence>
<comment type="subcellular location">
    <subcellularLocation>
        <location evidence="1">Membrane</location>
        <topology evidence="1">Multi-pass membrane protein</topology>
    </subcellularLocation>
</comment>
<gene>
    <name evidence="9" type="primary">SYNGR3</name>
    <name evidence="9" type="ORF">g.12037</name>
</gene>
<evidence type="ECO:0000256" key="7">
    <source>
        <dbReference type="SAM" id="Phobius"/>
    </source>
</evidence>
<evidence type="ECO:0000256" key="2">
    <source>
        <dbReference type="ARBA" id="ARBA00010252"/>
    </source>
</evidence>